<proteinExistence type="predicted"/>
<dbReference type="AlphaFoldDB" id="A0AAW9CGA8"/>
<name>A0AAW9CGA8_KLUCR</name>
<protein>
    <submittedName>
        <fullName evidence="2">Uncharacterized protein</fullName>
    </submittedName>
</protein>
<accession>A0AAW9CGA8</accession>
<evidence type="ECO:0000256" key="1">
    <source>
        <dbReference type="SAM" id="MobiDB-lite"/>
    </source>
</evidence>
<sequence>MSELVNNGYEAGQASFGKDKMSDFESSQRPREYMVGYCIARAEYEGSGTPMVYYSLGEHAGFYGLSKQEIKPHFNLKNDDDDLFDTGYDIGDEERRSLYEDDYE</sequence>
<reference evidence="2" key="1">
    <citation type="journal article" date="2023" name="J Glob Antimicrob Resist">
        <title>Emergence of NDM-1 and KPC-3 carbapenemases in Kluyvera cryocrescens: Investigating genetic heterogeneity and acquisition routes of blaNDM-1 in Enterobacterales species in Portugal.</title>
        <authorList>
            <person name="Loiodice M."/>
            <person name="Ribeiro M."/>
            <person name="Peixe L."/>
            <person name="Novais A."/>
        </authorList>
    </citation>
    <scope>NUCLEOTIDE SEQUENCE</scope>
    <source>
        <strain evidence="2">K629</strain>
    </source>
</reference>
<feature type="compositionally biased region" description="Basic and acidic residues" evidence="1">
    <location>
        <begin position="17"/>
        <end position="28"/>
    </location>
</feature>
<gene>
    <name evidence="2" type="ORF">QWU01_25330</name>
</gene>
<comment type="caution">
    <text evidence="2">The sequence shown here is derived from an EMBL/GenBank/DDBJ whole genome shotgun (WGS) entry which is preliminary data.</text>
</comment>
<feature type="region of interest" description="Disordered" evidence="1">
    <location>
        <begin position="1"/>
        <end position="28"/>
    </location>
</feature>
<evidence type="ECO:0000313" key="2">
    <source>
        <dbReference type="EMBL" id="MDW3780120.1"/>
    </source>
</evidence>
<dbReference type="EMBL" id="JAUEQX010000029">
    <property type="protein sequence ID" value="MDW3780120.1"/>
    <property type="molecule type" value="Genomic_DNA"/>
</dbReference>
<organism evidence="2 3">
    <name type="scientific">Kluyvera cryocrescens</name>
    <name type="common">Kluyvera citrophila</name>
    <dbReference type="NCBI Taxonomy" id="580"/>
    <lineage>
        <taxon>Bacteria</taxon>
        <taxon>Pseudomonadati</taxon>
        <taxon>Pseudomonadota</taxon>
        <taxon>Gammaproteobacteria</taxon>
        <taxon>Enterobacterales</taxon>
        <taxon>Enterobacteriaceae</taxon>
        <taxon>Kluyvera</taxon>
    </lineage>
</organism>
<dbReference type="Proteomes" id="UP001276300">
    <property type="component" value="Unassembled WGS sequence"/>
</dbReference>
<evidence type="ECO:0000313" key="3">
    <source>
        <dbReference type="Proteomes" id="UP001276300"/>
    </source>
</evidence>
<dbReference type="RefSeq" id="WP_318243331.1">
    <property type="nucleotide sequence ID" value="NZ_JAUEQX010000029.1"/>
</dbReference>